<organism evidence="1 2">
    <name type="scientific">Suillus luteus UH-Slu-Lm8-n1</name>
    <dbReference type="NCBI Taxonomy" id="930992"/>
    <lineage>
        <taxon>Eukaryota</taxon>
        <taxon>Fungi</taxon>
        <taxon>Dikarya</taxon>
        <taxon>Basidiomycota</taxon>
        <taxon>Agaricomycotina</taxon>
        <taxon>Agaricomycetes</taxon>
        <taxon>Agaricomycetidae</taxon>
        <taxon>Boletales</taxon>
        <taxon>Suillineae</taxon>
        <taxon>Suillaceae</taxon>
        <taxon>Suillus</taxon>
    </lineage>
</organism>
<proteinExistence type="predicted"/>
<dbReference type="Gene3D" id="3.30.70.270">
    <property type="match status" value="1"/>
</dbReference>
<dbReference type="InParanoid" id="A0A0D0A441"/>
<dbReference type="EMBL" id="KN835531">
    <property type="protein sequence ID" value="KIK36421.1"/>
    <property type="molecule type" value="Genomic_DNA"/>
</dbReference>
<dbReference type="HOGENOM" id="CLU_3088870_0_0_1"/>
<dbReference type="AlphaFoldDB" id="A0A0D0A441"/>
<accession>A0A0D0A441</accession>
<sequence length="52" mass="5807">MVGSITFNEMLTKLECIFGCCREYKLSLSPMKCHVFMTETIFIGAMVAPQGV</sequence>
<name>A0A0D0A441_9AGAM</name>
<dbReference type="OrthoDB" id="2617744at2759"/>
<reference evidence="2" key="2">
    <citation type="submission" date="2015-01" db="EMBL/GenBank/DDBJ databases">
        <title>Evolutionary Origins and Diversification of the Mycorrhizal Mutualists.</title>
        <authorList>
            <consortium name="DOE Joint Genome Institute"/>
            <consortium name="Mycorrhizal Genomics Consortium"/>
            <person name="Kohler A."/>
            <person name="Kuo A."/>
            <person name="Nagy L.G."/>
            <person name="Floudas D."/>
            <person name="Copeland A."/>
            <person name="Barry K.W."/>
            <person name="Cichocki N."/>
            <person name="Veneault-Fourrey C."/>
            <person name="LaButti K."/>
            <person name="Lindquist E.A."/>
            <person name="Lipzen A."/>
            <person name="Lundell T."/>
            <person name="Morin E."/>
            <person name="Murat C."/>
            <person name="Riley R."/>
            <person name="Ohm R."/>
            <person name="Sun H."/>
            <person name="Tunlid A."/>
            <person name="Henrissat B."/>
            <person name="Grigoriev I.V."/>
            <person name="Hibbett D.S."/>
            <person name="Martin F."/>
        </authorList>
    </citation>
    <scope>NUCLEOTIDE SEQUENCE [LARGE SCALE GENOMIC DNA]</scope>
    <source>
        <strain evidence="2">UH-Slu-Lm8-n1</strain>
    </source>
</reference>
<gene>
    <name evidence="1" type="ORF">CY34DRAFT_94426</name>
</gene>
<dbReference type="Proteomes" id="UP000054485">
    <property type="component" value="Unassembled WGS sequence"/>
</dbReference>
<dbReference type="InterPro" id="IPR043128">
    <property type="entry name" value="Rev_trsase/Diguanyl_cyclase"/>
</dbReference>
<protein>
    <recommendedName>
        <fullName evidence="3">Reverse transcriptase domain-containing protein</fullName>
    </recommendedName>
</protein>
<keyword evidence="2" id="KW-1185">Reference proteome</keyword>
<dbReference type="SUPFAM" id="SSF56672">
    <property type="entry name" value="DNA/RNA polymerases"/>
    <property type="match status" value="1"/>
</dbReference>
<reference evidence="1 2" key="1">
    <citation type="submission" date="2014-04" db="EMBL/GenBank/DDBJ databases">
        <authorList>
            <consortium name="DOE Joint Genome Institute"/>
            <person name="Kuo A."/>
            <person name="Ruytinx J."/>
            <person name="Rineau F."/>
            <person name="Colpaert J."/>
            <person name="Kohler A."/>
            <person name="Nagy L.G."/>
            <person name="Floudas D."/>
            <person name="Copeland A."/>
            <person name="Barry K.W."/>
            <person name="Cichocki N."/>
            <person name="Veneault-Fourrey C."/>
            <person name="LaButti K."/>
            <person name="Lindquist E.A."/>
            <person name="Lipzen A."/>
            <person name="Lundell T."/>
            <person name="Morin E."/>
            <person name="Murat C."/>
            <person name="Sun H."/>
            <person name="Tunlid A."/>
            <person name="Henrissat B."/>
            <person name="Grigoriev I.V."/>
            <person name="Hibbett D.S."/>
            <person name="Martin F."/>
            <person name="Nordberg H.P."/>
            <person name="Cantor M.N."/>
            <person name="Hua S.X."/>
        </authorList>
    </citation>
    <scope>NUCLEOTIDE SEQUENCE [LARGE SCALE GENOMIC DNA]</scope>
    <source>
        <strain evidence="1 2">UH-Slu-Lm8-n1</strain>
    </source>
</reference>
<evidence type="ECO:0008006" key="3">
    <source>
        <dbReference type="Google" id="ProtNLM"/>
    </source>
</evidence>
<evidence type="ECO:0000313" key="2">
    <source>
        <dbReference type="Proteomes" id="UP000054485"/>
    </source>
</evidence>
<evidence type="ECO:0000313" key="1">
    <source>
        <dbReference type="EMBL" id="KIK36421.1"/>
    </source>
</evidence>
<dbReference type="InterPro" id="IPR043502">
    <property type="entry name" value="DNA/RNA_pol_sf"/>
</dbReference>